<dbReference type="InterPro" id="IPR011009">
    <property type="entry name" value="Kinase-like_dom_sf"/>
</dbReference>
<proteinExistence type="inferred from homology"/>
<protein>
    <recommendedName>
        <fullName evidence="8">Protein kinase domain-containing protein</fullName>
    </recommendedName>
</protein>
<dbReference type="Gene3D" id="1.10.510.10">
    <property type="entry name" value="Transferase(Phosphotransferase) domain 1"/>
    <property type="match status" value="1"/>
</dbReference>
<keyword evidence="6" id="KW-0067">ATP-binding</keyword>
<feature type="domain" description="Protein kinase" evidence="8">
    <location>
        <begin position="1"/>
        <end position="74"/>
    </location>
</feature>
<evidence type="ECO:0000313" key="9">
    <source>
        <dbReference type="EMBL" id="KAF6200227.1"/>
    </source>
</evidence>
<comment type="similarity">
    <text evidence="1">Belongs to the protein kinase superfamily. CAMK Ser/Thr protein kinase family.</text>
</comment>
<evidence type="ECO:0000256" key="6">
    <source>
        <dbReference type="ARBA" id="ARBA00022840"/>
    </source>
</evidence>
<dbReference type="EMBL" id="WIXP02000014">
    <property type="protein sequence ID" value="KAF6200227.1"/>
    <property type="molecule type" value="Genomic_DNA"/>
</dbReference>
<evidence type="ECO:0000256" key="5">
    <source>
        <dbReference type="ARBA" id="ARBA00022777"/>
    </source>
</evidence>
<sequence>MWSLGVVTYVMLNKRLPFNGSGNQEAMIQRQLEKKVHFENKDTSPQYRVVVMALLEPDVIKRFNATAFLNSTWVRMDERLTVRSKHEKEAFSRAMGHREKILGNQSQSTPSTAPTTPSVSTSTSAPKRDSGGGSTSTTDPLAVIRQEQPSSYSSVLRDIGAVQEQDFNLTMRGLSKKKEAVTSKTGTRHAK</sequence>
<dbReference type="PROSITE" id="PS50011">
    <property type="entry name" value="PROTEIN_KINASE_DOM"/>
    <property type="match status" value="1"/>
</dbReference>
<feature type="compositionally biased region" description="Low complexity" evidence="7">
    <location>
        <begin position="108"/>
        <end position="125"/>
    </location>
</feature>
<keyword evidence="4" id="KW-0547">Nucleotide-binding</keyword>
<evidence type="ECO:0000256" key="2">
    <source>
        <dbReference type="ARBA" id="ARBA00022527"/>
    </source>
</evidence>
<keyword evidence="5" id="KW-0418">Kinase</keyword>
<feature type="region of interest" description="Disordered" evidence="7">
    <location>
        <begin position="96"/>
        <end position="157"/>
    </location>
</feature>
<keyword evidence="10" id="KW-1185">Reference proteome</keyword>
<evidence type="ECO:0000256" key="1">
    <source>
        <dbReference type="ARBA" id="ARBA00006692"/>
    </source>
</evidence>
<dbReference type="GO" id="GO:0005524">
    <property type="term" value="F:ATP binding"/>
    <property type="evidence" value="ECO:0007669"/>
    <property type="project" value="UniProtKB-KW"/>
</dbReference>
<dbReference type="InterPro" id="IPR000719">
    <property type="entry name" value="Prot_kinase_dom"/>
</dbReference>
<evidence type="ECO:0000259" key="8">
    <source>
        <dbReference type="PROSITE" id="PS50011"/>
    </source>
</evidence>
<evidence type="ECO:0000256" key="7">
    <source>
        <dbReference type="SAM" id="MobiDB-lite"/>
    </source>
</evidence>
<feature type="region of interest" description="Disordered" evidence="7">
    <location>
        <begin position="172"/>
        <end position="191"/>
    </location>
</feature>
<keyword evidence="3" id="KW-0808">Transferase</keyword>
<keyword evidence="2" id="KW-0723">Serine/threonine-protein kinase</keyword>
<dbReference type="AlphaFoldDB" id="A0A8S9WU91"/>
<organism evidence="9 10">
    <name type="scientific">Apolygus lucorum</name>
    <name type="common">Small green plant bug</name>
    <name type="synonym">Lygocoris lucorum</name>
    <dbReference type="NCBI Taxonomy" id="248454"/>
    <lineage>
        <taxon>Eukaryota</taxon>
        <taxon>Metazoa</taxon>
        <taxon>Ecdysozoa</taxon>
        <taxon>Arthropoda</taxon>
        <taxon>Hexapoda</taxon>
        <taxon>Insecta</taxon>
        <taxon>Pterygota</taxon>
        <taxon>Neoptera</taxon>
        <taxon>Paraneoptera</taxon>
        <taxon>Hemiptera</taxon>
        <taxon>Heteroptera</taxon>
        <taxon>Panheteroptera</taxon>
        <taxon>Cimicomorpha</taxon>
        <taxon>Miridae</taxon>
        <taxon>Mirini</taxon>
        <taxon>Apolygus</taxon>
    </lineage>
</organism>
<dbReference type="InterPro" id="IPR050205">
    <property type="entry name" value="CDPK_Ser/Thr_kinases"/>
</dbReference>
<evidence type="ECO:0000256" key="3">
    <source>
        <dbReference type="ARBA" id="ARBA00022679"/>
    </source>
</evidence>
<dbReference type="PANTHER" id="PTHR24349">
    <property type="entry name" value="SERINE/THREONINE-PROTEIN KINASE"/>
    <property type="match status" value="1"/>
</dbReference>
<name>A0A8S9WU91_APOLU</name>
<dbReference type="Proteomes" id="UP000466442">
    <property type="component" value="Unassembled WGS sequence"/>
</dbReference>
<evidence type="ECO:0000256" key="4">
    <source>
        <dbReference type="ARBA" id="ARBA00022741"/>
    </source>
</evidence>
<reference evidence="9" key="1">
    <citation type="journal article" date="2021" name="Mol. Ecol. Resour.">
        <title>Apolygus lucorum genome provides insights into omnivorousness and mesophyll feeding.</title>
        <authorList>
            <person name="Liu Y."/>
            <person name="Liu H."/>
            <person name="Wang H."/>
            <person name="Huang T."/>
            <person name="Liu B."/>
            <person name="Yang B."/>
            <person name="Yin L."/>
            <person name="Li B."/>
            <person name="Zhang Y."/>
            <person name="Zhang S."/>
            <person name="Jiang F."/>
            <person name="Zhang X."/>
            <person name="Ren Y."/>
            <person name="Wang B."/>
            <person name="Wang S."/>
            <person name="Lu Y."/>
            <person name="Wu K."/>
            <person name="Fan W."/>
            <person name="Wang G."/>
        </authorList>
    </citation>
    <scope>NUCLEOTIDE SEQUENCE</scope>
    <source>
        <strain evidence="9">12Hb</strain>
    </source>
</reference>
<evidence type="ECO:0000313" key="10">
    <source>
        <dbReference type="Proteomes" id="UP000466442"/>
    </source>
</evidence>
<dbReference type="GO" id="GO:0004674">
    <property type="term" value="F:protein serine/threonine kinase activity"/>
    <property type="evidence" value="ECO:0007669"/>
    <property type="project" value="UniProtKB-KW"/>
</dbReference>
<dbReference type="SUPFAM" id="SSF56112">
    <property type="entry name" value="Protein kinase-like (PK-like)"/>
    <property type="match status" value="1"/>
</dbReference>
<comment type="caution">
    <text evidence="9">The sequence shown here is derived from an EMBL/GenBank/DDBJ whole genome shotgun (WGS) entry which is preliminary data.</text>
</comment>
<gene>
    <name evidence="9" type="ORF">GE061_006530</name>
</gene>
<accession>A0A8S9WU91</accession>